<dbReference type="RefSeq" id="WP_146836693.1">
    <property type="nucleotide sequence ID" value="NZ_BJVQ01000020.1"/>
</dbReference>
<reference evidence="2 4" key="1">
    <citation type="submission" date="2019-07" db="EMBL/GenBank/DDBJ databases">
        <title>Whole genome shotgun sequence of Cellulomonas hominis NBRC 16055.</title>
        <authorList>
            <person name="Hosoyama A."/>
            <person name="Uohara A."/>
            <person name="Ohji S."/>
            <person name="Ichikawa N."/>
        </authorList>
    </citation>
    <scope>NUCLEOTIDE SEQUENCE [LARGE SCALE GENOMIC DNA]</scope>
    <source>
        <strain evidence="2 4">NBRC 16055</strain>
    </source>
</reference>
<dbReference type="OrthoDB" id="3338463at2"/>
<evidence type="ECO:0000313" key="3">
    <source>
        <dbReference type="EMBL" id="MBB5472582.1"/>
    </source>
</evidence>
<proteinExistence type="predicted"/>
<dbReference type="InterPro" id="IPR036390">
    <property type="entry name" value="WH_DNA-bd_sf"/>
</dbReference>
<evidence type="ECO:0000313" key="2">
    <source>
        <dbReference type="EMBL" id="GEL46655.1"/>
    </source>
</evidence>
<keyword evidence="4" id="KW-1185">Reference proteome</keyword>
<dbReference type="SUPFAM" id="SSF46785">
    <property type="entry name" value="Winged helix' DNA-binding domain"/>
    <property type="match status" value="1"/>
</dbReference>
<evidence type="ECO:0000313" key="5">
    <source>
        <dbReference type="Proteomes" id="UP000564629"/>
    </source>
</evidence>
<dbReference type="EMBL" id="BJVQ01000020">
    <property type="protein sequence ID" value="GEL46655.1"/>
    <property type="molecule type" value="Genomic_DNA"/>
</dbReference>
<evidence type="ECO:0000256" key="1">
    <source>
        <dbReference type="SAM" id="MobiDB-lite"/>
    </source>
</evidence>
<dbReference type="EMBL" id="JACHDN010000001">
    <property type="protein sequence ID" value="MBB5472582.1"/>
    <property type="molecule type" value="Genomic_DNA"/>
</dbReference>
<dbReference type="AlphaFoldDB" id="A0A511FBQ2"/>
<accession>A0A511FBQ2</accession>
<gene>
    <name evidence="2" type="ORF">CHO01_17710</name>
    <name evidence="3" type="ORF">HNR08_001318</name>
</gene>
<reference evidence="3 5" key="2">
    <citation type="submission" date="2020-08" db="EMBL/GenBank/DDBJ databases">
        <title>Sequencing the genomes of 1000 actinobacteria strains.</title>
        <authorList>
            <person name="Klenk H.-P."/>
        </authorList>
    </citation>
    <scope>NUCLEOTIDE SEQUENCE [LARGE SCALE GENOMIC DNA]</scope>
    <source>
        <strain evidence="3 5">DSM 9581</strain>
    </source>
</reference>
<organism evidence="2 4">
    <name type="scientific">Cellulomonas hominis</name>
    <dbReference type="NCBI Taxonomy" id="156981"/>
    <lineage>
        <taxon>Bacteria</taxon>
        <taxon>Bacillati</taxon>
        <taxon>Actinomycetota</taxon>
        <taxon>Actinomycetes</taxon>
        <taxon>Micrococcales</taxon>
        <taxon>Cellulomonadaceae</taxon>
        <taxon>Cellulomonas</taxon>
    </lineage>
</organism>
<comment type="caution">
    <text evidence="2">The sequence shown here is derived from an EMBL/GenBank/DDBJ whole genome shotgun (WGS) entry which is preliminary data.</text>
</comment>
<evidence type="ECO:0000313" key="4">
    <source>
        <dbReference type="Proteomes" id="UP000321723"/>
    </source>
</evidence>
<sequence>MLMPDVWSALAESHEILPTADSSLRADVVLRGPAFPATPYDVRTVSTLHPSRVRRFADPAGSTPEDLPQVLVITASATPAAVDAALTARVSVLIAPEHGPVSGTLIDSDGRSHTVDAGGERNSAPDRAPSRPGRPAWGTFALAYTLLGDRTPRSQTALAREIGVTQARVSQSLTRLRLRHLVAQRPSGWTTTHPSAIAHWLAAEYPRPRTAAAWLTLDEPVPATRQIADLLTHAGVAYAVAGQVAADSYAPWSRPTRSIIWTDRLVDLSAAGCTPVSEAEASVIIAVPDDPRALTQARERDGLVLADPWRTWVTLVQSGDDAAAEHLLVRLLAEAAA</sequence>
<protein>
    <submittedName>
        <fullName evidence="2">Uncharacterized protein</fullName>
    </submittedName>
</protein>
<dbReference type="Proteomes" id="UP000564629">
    <property type="component" value="Unassembled WGS sequence"/>
</dbReference>
<name>A0A511FBQ2_9CELL</name>
<dbReference type="Proteomes" id="UP000321723">
    <property type="component" value="Unassembled WGS sequence"/>
</dbReference>
<feature type="region of interest" description="Disordered" evidence="1">
    <location>
        <begin position="103"/>
        <end position="134"/>
    </location>
</feature>